<evidence type="ECO:0000256" key="1">
    <source>
        <dbReference type="SAM" id="MobiDB-lite"/>
    </source>
</evidence>
<proteinExistence type="predicted"/>
<comment type="caution">
    <text evidence="2">The sequence shown here is derived from an EMBL/GenBank/DDBJ whole genome shotgun (WGS) entry which is preliminary data.</text>
</comment>
<evidence type="ECO:0000313" key="3">
    <source>
        <dbReference type="Proteomes" id="UP000490939"/>
    </source>
</evidence>
<accession>A0A8H3YJU9</accession>
<dbReference type="Proteomes" id="UP000490939">
    <property type="component" value="Unassembled WGS sequence"/>
</dbReference>
<dbReference type="AlphaFoldDB" id="A0A8H3YJU9"/>
<feature type="region of interest" description="Disordered" evidence="1">
    <location>
        <begin position="1"/>
        <end position="53"/>
    </location>
</feature>
<organism evidence="2 3">
    <name type="scientific">Venturia inaequalis</name>
    <name type="common">Apple scab fungus</name>
    <dbReference type="NCBI Taxonomy" id="5025"/>
    <lineage>
        <taxon>Eukaryota</taxon>
        <taxon>Fungi</taxon>
        <taxon>Dikarya</taxon>
        <taxon>Ascomycota</taxon>
        <taxon>Pezizomycotina</taxon>
        <taxon>Dothideomycetes</taxon>
        <taxon>Pleosporomycetidae</taxon>
        <taxon>Venturiales</taxon>
        <taxon>Venturiaceae</taxon>
        <taxon>Venturia</taxon>
    </lineage>
</organism>
<protein>
    <submittedName>
        <fullName evidence="2">Uncharacterized protein</fullName>
    </submittedName>
</protein>
<reference evidence="2 3" key="1">
    <citation type="submission" date="2019-07" db="EMBL/GenBank/DDBJ databases">
        <title>Venturia inaequalis Genome Resource.</title>
        <authorList>
            <person name="Lichtner F.J."/>
        </authorList>
    </citation>
    <scope>NUCLEOTIDE SEQUENCE [LARGE SCALE GENOMIC DNA]</scope>
    <source>
        <strain evidence="2 3">DMI_063113</strain>
    </source>
</reference>
<keyword evidence="3" id="KW-1185">Reference proteome</keyword>
<gene>
    <name evidence="2" type="ORF">EG327_008205</name>
</gene>
<sequence length="160" mass="17557">EELETSDLSPPPPSQSDEQAPTKPTKKGGTAKNSRKNIVTWKPTSPDNGVNSRLVTPVRPASLSRLRLQAGAIASLPIEEVIKSKFYGYKGCLPACLSCKEQNKSFTHPHSPASTKKEDNRTSKVIPTSLETFTADIRYLPCGCYEILAIFEAYFLMKGI</sequence>
<feature type="compositionally biased region" description="Polar residues" evidence="1">
    <location>
        <begin position="42"/>
        <end position="53"/>
    </location>
</feature>
<evidence type="ECO:0000313" key="2">
    <source>
        <dbReference type="EMBL" id="KAE9961077.1"/>
    </source>
</evidence>
<feature type="non-terminal residue" evidence="2">
    <location>
        <position position="160"/>
    </location>
</feature>
<dbReference type="EMBL" id="WNWR01005050">
    <property type="protein sequence ID" value="KAE9961077.1"/>
    <property type="molecule type" value="Genomic_DNA"/>
</dbReference>
<feature type="compositionally biased region" description="Low complexity" evidence="1">
    <location>
        <begin position="15"/>
        <end position="32"/>
    </location>
</feature>
<name>A0A8H3YJU9_VENIN</name>